<evidence type="ECO:0000259" key="1">
    <source>
        <dbReference type="PROSITE" id="PS51782"/>
    </source>
</evidence>
<dbReference type="GO" id="GO:0004222">
    <property type="term" value="F:metalloendopeptidase activity"/>
    <property type="evidence" value="ECO:0007669"/>
    <property type="project" value="TreeGrafter"/>
</dbReference>
<organism evidence="2 3">
    <name type="scientific">Bacillus pseudomycoides</name>
    <dbReference type="NCBI Taxonomy" id="64104"/>
    <lineage>
        <taxon>Bacteria</taxon>
        <taxon>Bacillati</taxon>
        <taxon>Bacillota</taxon>
        <taxon>Bacilli</taxon>
        <taxon>Bacillales</taxon>
        <taxon>Bacillaceae</taxon>
        <taxon>Bacillus</taxon>
        <taxon>Bacillus cereus group</taxon>
    </lineage>
</organism>
<dbReference type="InterPro" id="IPR016047">
    <property type="entry name" value="M23ase_b-sheet_dom"/>
</dbReference>
<dbReference type="Gene3D" id="3.10.350.10">
    <property type="entry name" value="LysM domain"/>
    <property type="match status" value="1"/>
</dbReference>
<evidence type="ECO:0000313" key="3">
    <source>
        <dbReference type="Proteomes" id="UP000195321"/>
    </source>
</evidence>
<dbReference type="Gene3D" id="2.70.70.10">
    <property type="entry name" value="Glucose Permease (Domain IIA)"/>
    <property type="match status" value="1"/>
</dbReference>
<dbReference type="CDD" id="cd00118">
    <property type="entry name" value="LysM"/>
    <property type="match status" value="1"/>
</dbReference>
<sequence>MKGLKVGILVFGLFFSSQLYVYAEDGRWTWPVDGRISDYFGTRNGKHYGIDIAAPTGTPIAAIRGGTVTKSYFSNSYGNVVFIKHGEYEAVYAHLNKRYVFQGNHITRGEVIGEVGNTGESRGAHLHLEVHKGAWTFGKRNAMNPLFVLNEERDQVVSSSMYIVQKGDTLVSIARRFGMTVHEIKVKNALQQDRIYPNQKLYMN</sequence>
<dbReference type="Pfam" id="PF01476">
    <property type="entry name" value="LysM"/>
    <property type="match status" value="1"/>
</dbReference>
<name>A0A1Y3MCI5_9BACI</name>
<dbReference type="InterPro" id="IPR011055">
    <property type="entry name" value="Dup_hybrid_motif"/>
</dbReference>
<protein>
    <submittedName>
        <fullName evidence="2">Peptidase M23</fullName>
    </submittedName>
</protein>
<accession>A0A1Y3MCI5</accession>
<dbReference type="SMART" id="SM00257">
    <property type="entry name" value="LysM"/>
    <property type="match status" value="1"/>
</dbReference>
<dbReference type="FunFam" id="2.70.70.10:FF:000012">
    <property type="entry name" value="Peptidase, M23/M37 family"/>
    <property type="match status" value="1"/>
</dbReference>
<feature type="domain" description="LysM" evidence="1">
    <location>
        <begin position="160"/>
        <end position="203"/>
    </location>
</feature>
<dbReference type="EMBL" id="MWPX01000015">
    <property type="protein sequence ID" value="OUM48177.1"/>
    <property type="molecule type" value="Genomic_DNA"/>
</dbReference>
<dbReference type="SUPFAM" id="SSF54106">
    <property type="entry name" value="LysM domain"/>
    <property type="match status" value="1"/>
</dbReference>
<dbReference type="Proteomes" id="UP000195321">
    <property type="component" value="Unassembled WGS sequence"/>
</dbReference>
<dbReference type="InterPro" id="IPR036779">
    <property type="entry name" value="LysM_dom_sf"/>
</dbReference>
<dbReference type="RefSeq" id="WP_016114067.1">
    <property type="nucleotide sequence ID" value="NZ_JARHXM010000043.1"/>
</dbReference>
<dbReference type="InterPro" id="IPR050570">
    <property type="entry name" value="Cell_wall_metabolism_enzyme"/>
</dbReference>
<reference evidence="2 3" key="1">
    <citation type="submission" date="2017-02" db="EMBL/GenBank/DDBJ databases">
        <title>Bacillus pseudomycoides isolate FSL K6-0042.</title>
        <authorList>
            <person name="Kovac J."/>
        </authorList>
    </citation>
    <scope>NUCLEOTIDE SEQUENCE [LARGE SCALE GENOMIC DNA]</scope>
    <source>
        <strain evidence="2 3">FSL K6-0042</strain>
    </source>
</reference>
<comment type="caution">
    <text evidence="2">The sequence shown here is derived from an EMBL/GenBank/DDBJ whole genome shotgun (WGS) entry which is preliminary data.</text>
</comment>
<proteinExistence type="predicted"/>
<dbReference type="PROSITE" id="PS51782">
    <property type="entry name" value="LYSM"/>
    <property type="match status" value="1"/>
</dbReference>
<dbReference type="AlphaFoldDB" id="A0A1Y3MCI5"/>
<evidence type="ECO:0000313" key="2">
    <source>
        <dbReference type="EMBL" id="OUM48177.1"/>
    </source>
</evidence>
<dbReference type="SUPFAM" id="SSF51261">
    <property type="entry name" value="Duplicated hybrid motif"/>
    <property type="match status" value="1"/>
</dbReference>
<dbReference type="PANTHER" id="PTHR21666">
    <property type="entry name" value="PEPTIDASE-RELATED"/>
    <property type="match status" value="1"/>
</dbReference>
<dbReference type="InterPro" id="IPR018392">
    <property type="entry name" value="LysM"/>
</dbReference>
<dbReference type="Pfam" id="PF01551">
    <property type="entry name" value="Peptidase_M23"/>
    <property type="match status" value="1"/>
</dbReference>
<gene>
    <name evidence="2" type="ORF">BW425_14715</name>
</gene>
<dbReference type="PANTHER" id="PTHR21666:SF290">
    <property type="entry name" value="PEPTIDASE M23 DOMAIN PROTEIN"/>
    <property type="match status" value="1"/>
</dbReference>
<dbReference type="CDD" id="cd12797">
    <property type="entry name" value="M23_peptidase"/>
    <property type="match status" value="1"/>
</dbReference>